<dbReference type="InterPro" id="IPR027417">
    <property type="entry name" value="P-loop_NTPase"/>
</dbReference>
<feature type="domain" description="CobQ/CobB/MinD/ParA nucleotide binding" evidence="1">
    <location>
        <begin position="10"/>
        <end position="182"/>
    </location>
</feature>
<name>A0A7C9TDJ9_9PROT</name>
<proteinExistence type="predicted"/>
<dbReference type="InterPro" id="IPR050678">
    <property type="entry name" value="DNA_Partitioning_ATPase"/>
</dbReference>
<reference evidence="2 3" key="1">
    <citation type="submission" date="2019-09" db="EMBL/GenBank/DDBJ databases">
        <title>H2 Metabolism Revealed by Metagenomic Analysis in Subglacial Sediment of East Antarctica.</title>
        <authorList>
            <person name="Yang Z."/>
            <person name="Zhang Y."/>
            <person name="Lv Y."/>
            <person name="Yan W."/>
            <person name="Xiao X."/>
            <person name="Sun B."/>
            <person name="Ma H."/>
        </authorList>
    </citation>
    <scope>NUCLEOTIDE SEQUENCE [LARGE SCALE GENOMIC DNA]</scope>
    <source>
        <strain evidence="2">Bin2_2</strain>
    </source>
</reference>
<protein>
    <submittedName>
        <fullName evidence="2">ParA family protein</fullName>
    </submittedName>
</protein>
<sequence length="207" mass="22955">MSGKTATRVILVANPKGGSGKTTLSINLAGYLASQGQRVAMLDLDRQKSASQWLAIRDSELPKIDLLREGQKEHSDWLVIDSPAGLHGKNLERALKLAHKVVVPIGPSLFDIRASQEFLAALHAEKAARKGQGFVSVVGMRVDARTRAGVTLEQFMAQQKLPVLAHLRNTQHYVNAAFEGKSLFDLPHHIAERDIEQWQELIDWLNR</sequence>
<evidence type="ECO:0000313" key="2">
    <source>
        <dbReference type="EMBL" id="NDP49269.1"/>
    </source>
</evidence>
<dbReference type="EMBL" id="JAAFGW010000237">
    <property type="protein sequence ID" value="NDP49269.1"/>
    <property type="molecule type" value="Genomic_DNA"/>
</dbReference>
<accession>A0A7C9TDJ9</accession>
<dbReference type="SUPFAM" id="SSF52540">
    <property type="entry name" value="P-loop containing nucleoside triphosphate hydrolases"/>
    <property type="match status" value="1"/>
</dbReference>
<dbReference type="CDD" id="cd02042">
    <property type="entry name" value="ParAB_family"/>
    <property type="match status" value="1"/>
</dbReference>
<comment type="caution">
    <text evidence="2">The sequence shown here is derived from an EMBL/GenBank/DDBJ whole genome shotgun (WGS) entry which is preliminary data.</text>
</comment>
<organism evidence="2 3">
    <name type="scientific">Sulfuriferula multivorans</name>
    <dbReference type="NCBI Taxonomy" id="1559896"/>
    <lineage>
        <taxon>Bacteria</taxon>
        <taxon>Pseudomonadati</taxon>
        <taxon>Pseudomonadota</taxon>
        <taxon>Betaproteobacteria</taxon>
        <taxon>Nitrosomonadales</taxon>
        <taxon>Sulfuricellaceae</taxon>
        <taxon>Sulfuriferula</taxon>
    </lineage>
</organism>
<evidence type="ECO:0000313" key="3">
    <source>
        <dbReference type="Proteomes" id="UP000483432"/>
    </source>
</evidence>
<dbReference type="Gene3D" id="3.40.50.300">
    <property type="entry name" value="P-loop containing nucleotide triphosphate hydrolases"/>
    <property type="match status" value="1"/>
</dbReference>
<dbReference type="InterPro" id="IPR002586">
    <property type="entry name" value="CobQ/CobB/MinD/ParA_Nub-bd_dom"/>
</dbReference>
<dbReference type="Proteomes" id="UP000483432">
    <property type="component" value="Unassembled WGS sequence"/>
</dbReference>
<gene>
    <name evidence="2" type="ORF">GZ085_12950</name>
</gene>
<dbReference type="AlphaFoldDB" id="A0A7C9TDJ9"/>
<evidence type="ECO:0000259" key="1">
    <source>
        <dbReference type="Pfam" id="PF01656"/>
    </source>
</evidence>
<dbReference type="PANTHER" id="PTHR13696:SF96">
    <property type="entry name" value="COBQ_COBB_MIND_PARA NUCLEOTIDE BINDING DOMAIN-CONTAINING PROTEIN"/>
    <property type="match status" value="1"/>
</dbReference>
<dbReference type="PANTHER" id="PTHR13696">
    <property type="entry name" value="P-LOOP CONTAINING NUCLEOSIDE TRIPHOSPHATE HYDROLASE"/>
    <property type="match status" value="1"/>
</dbReference>
<dbReference type="Pfam" id="PF01656">
    <property type="entry name" value="CbiA"/>
    <property type="match status" value="1"/>
</dbReference>